<keyword evidence="3" id="KW-1017">Isopeptide bond</keyword>
<dbReference type="GO" id="GO:0006511">
    <property type="term" value="P:ubiquitin-dependent protein catabolic process"/>
    <property type="evidence" value="ECO:0007669"/>
    <property type="project" value="InterPro"/>
</dbReference>
<dbReference type="InterPro" id="IPR036388">
    <property type="entry name" value="WH-like_DNA-bd_sf"/>
</dbReference>
<accession>A0A7J6MRK0</accession>
<keyword evidence="5" id="KW-0832">Ubl conjugation</keyword>
<dbReference type="FunFam" id="1.20.1310.10:FF:000006">
    <property type="entry name" value="Cullin 3"/>
    <property type="match status" value="1"/>
</dbReference>
<dbReference type="Gene3D" id="1.20.1310.10">
    <property type="entry name" value="Cullin Repeats"/>
    <property type="match status" value="4"/>
</dbReference>
<dbReference type="CDD" id="cd22884">
    <property type="entry name" value="TOM22"/>
    <property type="match status" value="1"/>
</dbReference>
<dbReference type="SMART" id="SM00884">
    <property type="entry name" value="Cullin_Nedd8"/>
    <property type="match status" value="1"/>
</dbReference>
<dbReference type="InterPro" id="IPR036390">
    <property type="entry name" value="WH_DNA-bd_sf"/>
</dbReference>
<dbReference type="Gene3D" id="3.30.230.130">
    <property type="entry name" value="Cullin, Chain C, Domain 2"/>
    <property type="match status" value="1"/>
</dbReference>
<dbReference type="SMART" id="SM00182">
    <property type="entry name" value="CULLIN"/>
    <property type="match status" value="1"/>
</dbReference>
<protein>
    <recommendedName>
        <fullName evidence="6">Cullin-5</fullName>
    </recommendedName>
</protein>
<dbReference type="EMBL" id="JAAPAO010000068">
    <property type="protein sequence ID" value="KAF4674182.1"/>
    <property type="molecule type" value="Genomic_DNA"/>
</dbReference>
<evidence type="ECO:0000313" key="12">
    <source>
        <dbReference type="Proteomes" id="UP000591131"/>
    </source>
</evidence>
<dbReference type="AlphaFoldDB" id="A0A7J6MRK0"/>
<evidence type="ECO:0000259" key="10">
    <source>
        <dbReference type="PROSITE" id="PS50069"/>
    </source>
</evidence>
<dbReference type="FunFam" id="1.10.10.10:FF:000014">
    <property type="entry name" value="Cullin 1"/>
    <property type="match status" value="1"/>
</dbReference>
<proteinExistence type="inferred from homology"/>
<evidence type="ECO:0000256" key="8">
    <source>
        <dbReference type="RuleBase" id="RU003829"/>
    </source>
</evidence>
<feature type="domain" description="Cullin family profile" evidence="10">
    <location>
        <begin position="569"/>
        <end position="742"/>
    </location>
</feature>
<dbReference type="InterPro" id="IPR001373">
    <property type="entry name" value="Cullin_N"/>
</dbReference>
<dbReference type="InterPro" id="IPR016158">
    <property type="entry name" value="Cullin_homology"/>
</dbReference>
<name>A0A7J6MRK0_PERCH</name>
<dbReference type="Pfam" id="PF10557">
    <property type="entry name" value="Cullin_Nedd8"/>
    <property type="match status" value="1"/>
</dbReference>
<keyword evidence="9" id="KW-1133">Transmembrane helix</keyword>
<evidence type="ECO:0000256" key="6">
    <source>
        <dbReference type="ARBA" id="ARBA00040451"/>
    </source>
</evidence>
<dbReference type="FunFam" id="1.20.1310.10:FF:000014">
    <property type="entry name" value="Cullin 5"/>
    <property type="match status" value="1"/>
</dbReference>
<sequence length="910" mass="104046">MGAVVSRMSGFLEEHPKLKVAKNRLTKLTSNARWLGGNVIWTAVVSAIVLAVPVFFEYERECQFFDQMNQLQQAQMNAGIKCLIEFPNVPGPQGHRVSILEWISSLQSWRANRRAGGCPTPIRTMPCIIGILLASFIFKSHLTQTYKLEYGTWESLKSAIQQIHSHNASHLSFEELYRNGYNLVLHKYGLKLYKGVEETVAQHLMEVSKRCMESTDDELLKRLKEEWEDHKMTMGMIRDILMYMDRNYVKQHPQQCVPVYDMGLRLFRDLVIGHPRVRQRAIELILGELRRELYGDTVSDPQLIRSILLMLVELSTIQTLPEQRVTPDLGYTGALSSPVLVQNGNGSNRGSVASSGEAGSVVDGNNVYYSWFEISYLRLIRDLYTAEANEYVENHTVGEYLERADSRMKEEKRRVDVYMDRGQTMAKVQEVLDSVWIGYHYKSLIQNEQTGCKAMFTEGRVSDLRLMYTLFSRTSEALTDIAAVMQQCITTAIVDLISDEAVANAPVTFVEKLLALRERFERIVSQAFGSSLDFSNQMKVAFEKSLNNDPKCAHYLSMYLDELLRKRFKDMSDLDFQSCIDQVISVFRPSTANIEEAEKLVVSKLRAECGQQYTSKLEGMLRDVSLSQDISRSYSQSSRASSQDCEIDVKVCTSGFWPTRSPPKCDIPIEMKVMIDRFETFYLSKHSGRKLTWMFNYGTADVRSRAGRTPHVLTVSTYQAMILLLFNSSEALSFERIRSSLNCGRGDDHGNDEKSEQEDDVEIKRHLMSLYVNPRVRVLLRESCRDSKEPANGDIFRVNSEFEHRVRNVRVPLIALPSISVNRGSSGSGGSEVPQAVEEDRKHLVEAVLVRIMKSRKQLDHNSLVVEATKLLAPRFQPSPQLIKQRIEHLIEREFLERCPHDHKTYNYLA</sequence>
<dbReference type="GO" id="GO:0031625">
    <property type="term" value="F:ubiquitin protein ligase binding"/>
    <property type="evidence" value="ECO:0007669"/>
    <property type="project" value="InterPro"/>
</dbReference>
<dbReference type="Pfam" id="PF26557">
    <property type="entry name" value="Cullin_AB"/>
    <property type="match status" value="1"/>
</dbReference>
<keyword evidence="9" id="KW-0472">Membrane</keyword>
<keyword evidence="12" id="KW-1185">Reference proteome</keyword>
<comment type="pathway">
    <text evidence="1">Protein modification; protein ubiquitination.</text>
</comment>
<comment type="caution">
    <text evidence="11">The sequence shown here is derived from an EMBL/GenBank/DDBJ whole genome shotgun (WGS) entry which is preliminary data.</text>
</comment>
<reference evidence="11 12" key="1">
    <citation type="submission" date="2020-04" db="EMBL/GenBank/DDBJ databases">
        <title>Perkinsus chesapeaki whole genome sequence.</title>
        <authorList>
            <person name="Bogema D.R."/>
        </authorList>
    </citation>
    <scope>NUCLEOTIDE SEQUENCE [LARGE SCALE GENOMIC DNA]</scope>
    <source>
        <strain evidence="11">ATCC PRA-425</strain>
    </source>
</reference>
<evidence type="ECO:0000256" key="5">
    <source>
        <dbReference type="ARBA" id="ARBA00022843"/>
    </source>
</evidence>
<evidence type="ECO:0000256" key="7">
    <source>
        <dbReference type="PROSITE-ProRule" id="PRU00330"/>
    </source>
</evidence>
<dbReference type="Pfam" id="PF00888">
    <property type="entry name" value="Cullin"/>
    <property type="match status" value="2"/>
</dbReference>
<dbReference type="InterPro" id="IPR045093">
    <property type="entry name" value="Cullin"/>
</dbReference>
<evidence type="ECO:0000256" key="2">
    <source>
        <dbReference type="ARBA" id="ARBA00006019"/>
    </source>
</evidence>
<feature type="transmembrane region" description="Helical" evidence="9">
    <location>
        <begin position="34"/>
        <end position="56"/>
    </location>
</feature>
<dbReference type="PANTHER" id="PTHR11932">
    <property type="entry name" value="CULLIN"/>
    <property type="match status" value="1"/>
</dbReference>
<evidence type="ECO:0000256" key="1">
    <source>
        <dbReference type="ARBA" id="ARBA00004906"/>
    </source>
</evidence>
<dbReference type="Proteomes" id="UP000591131">
    <property type="component" value="Unassembled WGS sequence"/>
</dbReference>
<comment type="similarity">
    <text evidence="2 7 8">Belongs to the cullin family.</text>
</comment>
<organism evidence="11 12">
    <name type="scientific">Perkinsus chesapeaki</name>
    <name type="common">Clam parasite</name>
    <name type="synonym">Perkinsus andrewsi</name>
    <dbReference type="NCBI Taxonomy" id="330153"/>
    <lineage>
        <taxon>Eukaryota</taxon>
        <taxon>Sar</taxon>
        <taxon>Alveolata</taxon>
        <taxon>Perkinsozoa</taxon>
        <taxon>Perkinsea</taxon>
        <taxon>Perkinsida</taxon>
        <taxon>Perkinsidae</taxon>
        <taxon>Perkinsus</taxon>
    </lineage>
</organism>
<evidence type="ECO:0000256" key="9">
    <source>
        <dbReference type="SAM" id="Phobius"/>
    </source>
</evidence>
<dbReference type="InterPro" id="IPR059120">
    <property type="entry name" value="Cullin-like_AB"/>
</dbReference>
<dbReference type="SUPFAM" id="SSF46785">
    <property type="entry name" value="Winged helix' DNA-binding domain"/>
    <property type="match status" value="1"/>
</dbReference>
<dbReference type="OrthoDB" id="27073at2759"/>
<dbReference type="InterPro" id="IPR019559">
    <property type="entry name" value="Cullin_neddylation_domain"/>
</dbReference>
<evidence type="ECO:0000256" key="4">
    <source>
        <dbReference type="ARBA" id="ARBA00022786"/>
    </source>
</evidence>
<dbReference type="InterPro" id="IPR016159">
    <property type="entry name" value="Cullin_repeat-like_dom_sf"/>
</dbReference>
<evidence type="ECO:0000313" key="11">
    <source>
        <dbReference type="EMBL" id="KAF4674182.1"/>
    </source>
</evidence>
<dbReference type="Gene3D" id="1.10.10.10">
    <property type="entry name" value="Winged helix-like DNA-binding domain superfamily/Winged helix DNA-binding domain"/>
    <property type="match status" value="1"/>
</dbReference>
<dbReference type="SUPFAM" id="SSF75632">
    <property type="entry name" value="Cullin homology domain"/>
    <property type="match status" value="1"/>
</dbReference>
<evidence type="ECO:0000256" key="3">
    <source>
        <dbReference type="ARBA" id="ARBA00022499"/>
    </source>
</evidence>
<dbReference type="PROSITE" id="PS50069">
    <property type="entry name" value="CULLIN_2"/>
    <property type="match status" value="1"/>
</dbReference>
<keyword evidence="9" id="KW-0812">Transmembrane</keyword>
<gene>
    <name evidence="11" type="primary">CUL3</name>
    <name evidence="11" type="ORF">FOL47_009588</name>
</gene>
<dbReference type="SUPFAM" id="SSF74788">
    <property type="entry name" value="Cullin repeat-like"/>
    <property type="match status" value="1"/>
</dbReference>
<keyword evidence="4" id="KW-0833">Ubl conjugation pathway</keyword>
<dbReference type="InterPro" id="IPR036317">
    <property type="entry name" value="Cullin_homology_sf"/>
</dbReference>